<dbReference type="PANTHER" id="PTHR47186">
    <property type="entry name" value="LEUCINE-RICH REPEAT-CONTAINING PROTEIN 57"/>
    <property type="match status" value="1"/>
</dbReference>
<dbReference type="InterPro" id="IPR058922">
    <property type="entry name" value="WHD_DRP"/>
</dbReference>
<dbReference type="InterPro" id="IPR001611">
    <property type="entry name" value="Leu-rich_rpt"/>
</dbReference>
<reference evidence="5" key="1">
    <citation type="journal article" date="2023" name="Plant J.">
        <title>Genome sequences and population genomics provide insights into the demographic history, inbreeding, and mutation load of two 'living fossil' tree species of Dipteronia.</title>
        <authorList>
            <person name="Feng Y."/>
            <person name="Comes H.P."/>
            <person name="Chen J."/>
            <person name="Zhu S."/>
            <person name="Lu R."/>
            <person name="Zhang X."/>
            <person name="Li P."/>
            <person name="Qiu J."/>
            <person name="Olsen K.M."/>
            <person name="Qiu Y."/>
        </authorList>
    </citation>
    <scope>NUCLEOTIDE SEQUENCE</scope>
    <source>
        <strain evidence="5">NBL</strain>
    </source>
</reference>
<dbReference type="InterPro" id="IPR032675">
    <property type="entry name" value="LRR_dom_sf"/>
</dbReference>
<dbReference type="Proteomes" id="UP001281410">
    <property type="component" value="Unassembled WGS sequence"/>
</dbReference>
<feature type="domain" description="R13L1/DRL21-like LRR repeat region" evidence="4">
    <location>
        <begin position="312"/>
        <end position="438"/>
    </location>
</feature>
<protein>
    <recommendedName>
        <fullName evidence="7">Disease resistance RPP13-like protein 1</fullName>
    </recommendedName>
</protein>
<dbReference type="SUPFAM" id="SSF52058">
    <property type="entry name" value="L domain-like"/>
    <property type="match status" value="2"/>
</dbReference>
<evidence type="ECO:0000259" key="4">
    <source>
        <dbReference type="Pfam" id="PF25019"/>
    </source>
</evidence>
<dbReference type="GO" id="GO:0006952">
    <property type="term" value="P:defense response"/>
    <property type="evidence" value="ECO:0007669"/>
    <property type="project" value="UniProtKB-KW"/>
</dbReference>
<dbReference type="SUPFAM" id="SSF52540">
    <property type="entry name" value="P-loop containing nucleoside triphosphate hydrolases"/>
    <property type="match status" value="1"/>
</dbReference>
<gene>
    <name evidence="5" type="ORF">Dsin_000752</name>
</gene>
<evidence type="ECO:0000256" key="2">
    <source>
        <dbReference type="ARBA" id="ARBA00022821"/>
    </source>
</evidence>
<sequence length="740" mass="85313">MDCLWLQKHLRGKVRSKDWEDVSHSKIWNLPEENCGIIPALRVSYYYLPPHLKRCFAYCSIFPKDYVFEKEEIILLWMAEGFLQTDSSEKQAEDIGEEFFENLYARSFFQQFSSYSSKFVMHDLINDLAQWAAGNFCFRVENVLEGEKHLKIPKNLRHLSYVNIGSKYEGFKELKSIRTFLPLPPVHIPCDFHIILLQLQRLRVLSLKRYLIYELPNTISDLKHLRYLDLSYTEIENLPDSINTLYNLETLILKGCGRLKNLCPDMGNLINLRHLYISYLYSLRGMPSRIGRLVCLRTLPVYVVGKDIGFRLKELKNLTHLRDRLHISGLENVNDVEDAREANFIGKKNLQELELVWTSSFSDSRNIEIETEVLDMLRPYQNLEKLTIISYGGAKFPSWLGITSFSNLVLLRFENCINCTSLPTIGQLALLKDLFIKGLAGIKSIGPEFYGNGCLTPFQSLENLCIEDMLEWKDWIHLGFGKDSAGFPRLRMLSIEECPKLIGNLPENLPSLESLCIRSVEQMQMFIPNLPKHWKIEILKCKEVSWSSTVDQYSSSLNSVVLSDISGGVFLAEMFMQGLSKVERIEIVGYKYPTSFWQIGVNSIEHIRSQRPSDLQFHLLMSFMEEERKELEHGLACRLQYLALRNCECLMKLQQLSNSLSFLRGISIEDCPELVSIPETALPSELRFIVIKKCDALESLPMSWMHSSNTSLEILSIQSCDSLVYVATSKFEEVGDLVLL</sequence>
<keyword evidence="6" id="KW-1185">Reference proteome</keyword>
<comment type="caution">
    <text evidence="5">The sequence shown here is derived from an EMBL/GenBank/DDBJ whole genome shotgun (WGS) entry which is preliminary data.</text>
</comment>
<dbReference type="InterPro" id="IPR056789">
    <property type="entry name" value="LRR_R13L1-DRL21"/>
</dbReference>
<organism evidence="5 6">
    <name type="scientific">Dipteronia sinensis</name>
    <dbReference type="NCBI Taxonomy" id="43782"/>
    <lineage>
        <taxon>Eukaryota</taxon>
        <taxon>Viridiplantae</taxon>
        <taxon>Streptophyta</taxon>
        <taxon>Embryophyta</taxon>
        <taxon>Tracheophyta</taxon>
        <taxon>Spermatophyta</taxon>
        <taxon>Magnoliopsida</taxon>
        <taxon>eudicotyledons</taxon>
        <taxon>Gunneridae</taxon>
        <taxon>Pentapetalae</taxon>
        <taxon>rosids</taxon>
        <taxon>malvids</taxon>
        <taxon>Sapindales</taxon>
        <taxon>Sapindaceae</taxon>
        <taxon>Hippocastanoideae</taxon>
        <taxon>Acereae</taxon>
        <taxon>Dipteronia</taxon>
    </lineage>
</organism>
<evidence type="ECO:0000259" key="3">
    <source>
        <dbReference type="Pfam" id="PF23559"/>
    </source>
</evidence>
<evidence type="ECO:0000256" key="1">
    <source>
        <dbReference type="ARBA" id="ARBA00022737"/>
    </source>
</evidence>
<dbReference type="EMBL" id="JANJYJ010000001">
    <property type="protein sequence ID" value="KAK3228871.1"/>
    <property type="molecule type" value="Genomic_DNA"/>
</dbReference>
<dbReference type="Pfam" id="PF23559">
    <property type="entry name" value="WHD_DRP"/>
    <property type="match status" value="1"/>
</dbReference>
<keyword evidence="1" id="KW-0677">Repeat</keyword>
<dbReference type="AlphaFoldDB" id="A0AAE0B323"/>
<dbReference type="PROSITE" id="PS51450">
    <property type="entry name" value="LRR"/>
    <property type="match status" value="1"/>
</dbReference>
<accession>A0AAE0B323</accession>
<dbReference type="Gene3D" id="3.80.10.10">
    <property type="entry name" value="Ribonuclease Inhibitor"/>
    <property type="match status" value="2"/>
</dbReference>
<feature type="domain" description="Disease resistance protein winged helix" evidence="3">
    <location>
        <begin position="61"/>
        <end position="129"/>
    </location>
</feature>
<keyword evidence="2" id="KW-0611">Plant defense</keyword>
<dbReference type="InterPro" id="IPR027417">
    <property type="entry name" value="P-loop_NTPase"/>
</dbReference>
<dbReference type="Pfam" id="PF25019">
    <property type="entry name" value="LRR_R13L1-DRL21"/>
    <property type="match status" value="1"/>
</dbReference>
<dbReference type="Gene3D" id="1.10.10.10">
    <property type="entry name" value="Winged helix-like DNA-binding domain superfamily/Winged helix DNA-binding domain"/>
    <property type="match status" value="1"/>
</dbReference>
<dbReference type="InterPro" id="IPR036388">
    <property type="entry name" value="WH-like_DNA-bd_sf"/>
</dbReference>
<evidence type="ECO:0000313" key="6">
    <source>
        <dbReference type="Proteomes" id="UP001281410"/>
    </source>
</evidence>
<dbReference type="PANTHER" id="PTHR47186:SF41">
    <property type="entry name" value="OS12G0131701 PROTEIN"/>
    <property type="match status" value="1"/>
</dbReference>
<dbReference type="FunFam" id="1.10.10.10:FF:000322">
    <property type="entry name" value="Probable disease resistance protein At1g63360"/>
    <property type="match status" value="1"/>
</dbReference>
<name>A0AAE0B323_9ROSI</name>
<evidence type="ECO:0008006" key="7">
    <source>
        <dbReference type="Google" id="ProtNLM"/>
    </source>
</evidence>
<proteinExistence type="predicted"/>
<evidence type="ECO:0000313" key="5">
    <source>
        <dbReference type="EMBL" id="KAK3228871.1"/>
    </source>
</evidence>